<accession>A0A0F8WQD7</accession>
<evidence type="ECO:0000313" key="1">
    <source>
        <dbReference type="EMBL" id="KKK59152.1"/>
    </source>
</evidence>
<name>A0A0F8WQD7_9ZZZZ</name>
<feature type="non-terminal residue" evidence="1">
    <location>
        <position position="67"/>
    </location>
</feature>
<organism evidence="1">
    <name type="scientific">marine sediment metagenome</name>
    <dbReference type="NCBI Taxonomy" id="412755"/>
    <lineage>
        <taxon>unclassified sequences</taxon>
        <taxon>metagenomes</taxon>
        <taxon>ecological metagenomes</taxon>
    </lineage>
</organism>
<dbReference type="AlphaFoldDB" id="A0A0F8WQD7"/>
<protein>
    <submittedName>
        <fullName evidence="1">Uncharacterized protein</fullName>
    </submittedName>
</protein>
<dbReference type="EMBL" id="LAZR01063620">
    <property type="protein sequence ID" value="KKK59152.1"/>
    <property type="molecule type" value="Genomic_DNA"/>
</dbReference>
<gene>
    <name evidence="1" type="ORF">LCGC14_3037240</name>
</gene>
<sequence length="67" mass="8057">MVTVNVRKANQPLRDAVFKEVEQRRSLYQERDAVMHNIRRYRLMRQKTYMPKAYQRKFGGANGVKMP</sequence>
<proteinExistence type="predicted"/>
<reference evidence="1" key="1">
    <citation type="journal article" date="2015" name="Nature">
        <title>Complex archaea that bridge the gap between prokaryotes and eukaryotes.</title>
        <authorList>
            <person name="Spang A."/>
            <person name="Saw J.H."/>
            <person name="Jorgensen S.L."/>
            <person name="Zaremba-Niedzwiedzka K."/>
            <person name="Martijn J."/>
            <person name="Lind A.E."/>
            <person name="van Eijk R."/>
            <person name="Schleper C."/>
            <person name="Guy L."/>
            <person name="Ettema T.J."/>
        </authorList>
    </citation>
    <scope>NUCLEOTIDE SEQUENCE</scope>
</reference>
<comment type="caution">
    <text evidence="1">The sequence shown here is derived from an EMBL/GenBank/DDBJ whole genome shotgun (WGS) entry which is preliminary data.</text>
</comment>